<dbReference type="AlphaFoldDB" id="A0A6J4S660"/>
<feature type="non-terminal residue" evidence="2">
    <location>
        <position position="42"/>
    </location>
</feature>
<gene>
    <name evidence="2" type="ORF">AVDCRST_MAG85-1207</name>
</gene>
<protein>
    <submittedName>
        <fullName evidence="2">Uncharacterized protein</fullName>
    </submittedName>
</protein>
<accession>A0A6J4S660</accession>
<sequence length="42" mass="4724">DPLRRLALHRSRRPPLRRPGRLVRAHGALPVGQGPRARSLPL</sequence>
<dbReference type="EMBL" id="CADCVT010000132">
    <property type="protein sequence ID" value="CAA9490644.1"/>
    <property type="molecule type" value="Genomic_DNA"/>
</dbReference>
<proteinExistence type="predicted"/>
<evidence type="ECO:0000256" key="1">
    <source>
        <dbReference type="SAM" id="MobiDB-lite"/>
    </source>
</evidence>
<feature type="non-terminal residue" evidence="2">
    <location>
        <position position="1"/>
    </location>
</feature>
<evidence type="ECO:0000313" key="2">
    <source>
        <dbReference type="EMBL" id="CAA9490644.1"/>
    </source>
</evidence>
<organism evidence="2">
    <name type="scientific">uncultured Solirubrobacteraceae bacterium</name>
    <dbReference type="NCBI Taxonomy" id="1162706"/>
    <lineage>
        <taxon>Bacteria</taxon>
        <taxon>Bacillati</taxon>
        <taxon>Actinomycetota</taxon>
        <taxon>Thermoleophilia</taxon>
        <taxon>Solirubrobacterales</taxon>
        <taxon>Solirubrobacteraceae</taxon>
        <taxon>environmental samples</taxon>
    </lineage>
</organism>
<feature type="compositionally biased region" description="Basic residues" evidence="1">
    <location>
        <begin position="1"/>
        <end position="24"/>
    </location>
</feature>
<feature type="region of interest" description="Disordered" evidence="1">
    <location>
        <begin position="1"/>
        <end position="42"/>
    </location>
</feature>
<reference evidence="2" key="1">
    <citation type="submission" date="2020-02" db="EMBL/GenBank/DDBJ databases">
        <authorList>
            <person name="Meier V. D."/>
        </authorList>
    </citation>
    <scope>NUCLEOTIDE SEQUENCE</scope>
    <source>
        <strain evidence="2">AVDCRST_MAG85</strain>
    </source>
</reference>
<name>A0A6J4S660_9ACTN</name>